<dbReference type="Proteomes" id="UP000792457">
    <property type="component" value="Unassembled WGS sequence"/>
</dbReference>
<gene>
    <name evidence="6" type="ORF">J437_LFUL004476</name>
</gene>
<dbReference type="PANTHER" id="PTHR46983:SF3">
    <property type="entry name" value="CHPADIPLOID STATE MAINTENANCE PROTEIN CHPA"/>
    <property type="match status" value="1"/>
</dbReference>
<feature type="domain" description="CHORD" evidence="5">
    <location>
        <begin position="26"/>
        <end position="85"/>
    </location>
</feature>
<dbReference type="SUPFAM" id="SSF49764">
    <property type="entry name" value="HSP20-like chaperones"/>
    <property type="match status" value="1"/>
</dbReference>
<organism evidence="6 7">
    <name type="scientific">Ladona fulva</name>
    <name type="common">Scarce chaser dragonfly</name>
    <name type="synonym">Libellula fulva</name>
    <dbReference type="NCBI Taxonomy" id="123851"/>
    <lineage>
        <taxon>Eukaryota</taxon>
        <taxon>Metazoa</taxon>
        <taxon>Ecdysozoa</taxon>
        <taxon>Arthropoda</taxon>
        <taxon>Hexapoda</taxon>
        <taxon>Insecta</taxon>
        <taxon>Pterygota</taxon>
        <taxon>Palaeoptera</taxon>
        <taxon>Odonata</taxon>
        <taxon>Epiprocta</taxon>
        <taxon>Anisoptera</taxon>
        <taxon>Libelluloidea</taxon>
        <taxon>Libellulidae</taxon>
        <taxon>Ladona</taxon>
    </lineage>
</organism>
<keyword evidence="1" id="KW-0479">Metal-binding</keyword>
<dbReference type="Gene3D" id="4.10.1130.20">
    <property type="match status" value="2"/>
</dbReference>
<dbReference type="PANTHER" id="PTHR46983">
    <property type="entry name" value="CYSTEINE AND HISTIDINE-RICH DOMAIN-CONTAINING PROTEIN 1"/>
    <property type="match status" value="1"/>
</dbReference>
<evidence type="ECO:0000256" key="4">
    <source>
        <dbReference type="SAM" id="MobiDB-lite"/>
    </source>
</evidence>
<dbReference type="EMBL" id="KZ308238">
    <property type="protein sequence ID" value="KAG8225475.1"/>
    <property type="molecule type" value="Genomic_DNA"/>
</dbReference>
<sequence>MIYEVIAVIVQAVKMPTEGEKTLLHCYNLGCGQKYDPDENKEDSCLHHPGAPFFHDAYKGWSCCKRKCTDFTEFLNIKGCERGFHSNVKPPEPEKPAVDRSKADEVIEYRAPLPLVHKSLKRPPLDTPMVELQPAVVASSLSSVKASENAGPAVENIAVIQELKIGMPCKNKGCKKTYEGEDSNYEDCMYHPGVPIFHEGLKFWSCCTRRTSDFNAFLEQQGCNIGKHNWFEDKNQVDGGADGDGSKKLHYRHDWHQTGSHVVVAVYAKNYNPNGTTMVEVESSSTSFLGTKVEVKLRKAEPGSWADLALRRPPPVSVVQEKKEDTSANESVKCLTEDVDSVDLSDL</sequence>
<evidence type="ECO:0000256" key="2">
    <source>
        <dbReference type="ARBA" id="ARBA00022737"/>
    </source>
</evidence>
<dbReference type="InterPro" id="IPR007051">
    <property type="entry name" value="CHORD_dom"/>
</dbReference>
<dbReference type="InterPro" id="IPR039790">
    <property type="entry name" value="CHRD1"/>
</dbReference>
<dbReference type="InterPro" id="IPR008978">
    <property type="entry name" value="HSP20-like_chaperone"/>
</dbReference>
<evidence type="ECO:0000256" key="1">
    <source>
        <dbReference type="ARBA" id="ARBA00022723"/>
    </source>
</evidence>
<dbReference type="PROSITE" id="PS51401">
    <property type="entry name" value="CHORD"/>
    <property type="match status" value="2"/>
</dbReference>
<dbReference type="Pfam" id="PF04969">
    <property type="entry name" value="CS"/>
    <property type="match status" value="1"/>
</dbReference>
<keyword evidence="7" id="KW-1185">Reference proteome</keyword>
<dbReference type="InterPro" id="IPR007052">
    <property type="entry name" value="CS_dom"/>
</dbReference>
<evidence type="ECO:0000313" key="7">
    <source>
        <dbReference type="Proteomes" id="UP000792457"/>
    </source>
</evidence>
<name>A0A8K0JZC4_LADFU</name>
<comment type="caution">
    <text evidence="6">The sequence shown here is derived from an EMBL/GenBank/DDBJ whole genome shotgun (WGS) entry which is preliminary data.</text>
</comment>
<evidence type="ECO:0000259" key="5">
    <source>
        <dbReference type="PROSITE" id="PS51401"/>
    </source>
</evidence>
<accession>A0A8K0JZC4</accession>
<feature type="region of interest" description="Disordered" evidence="4">
    <location>
        <begin position="306"/>
        <end position="334"/>
    </location>
</feature>
<evidence type="ECO:0000313" key="6">
    <source>
        <dbReference type="EMBL" id="KAG8225475.1"/>
    </source>
</evidence>
<evidence type="ECO:0000256" key="3">
    <source>
        <dbReference type="ARBA" id="ARBA00022833"/>
    </source>
</evidence>
<reference evidence="6" key="2">
    <citation type="submission" date="2017-10" db="EMBL/GenBank/DDBJ databases">
        <title>Ladona fulva Genome sequencing and assembly.</title>
        <authorList>
            <person name="Murali S."/>
            <person name="Richards S."/>
            <person name="Bandaranaike D."/>
            <person name="Bellair M."/>
            <person name="Blankenburg K."/>
            <person name="Chao H."/>
            <person name="Dinh H."/>
            <person name="Doddapaneni H."/>
            <person name="Dugan-Rocha S."/>
            <person name="Elkadiri S."/>
            <person name="Gnanaolivu R."/>
            <person name="Hernandez B."/>
            <person name="Skinner E."/>
            <person name="Javaid M."/>
            <person name="Lee S."/>
            <person name="Li M."/>
            <person name="Ming W."/>
            <person name="Munidasa M."/>
            <person name="Muniz J."/>
            <person name="Nguyen L."/>
            <person name="Hughes D."/>
            <person name="Osuji N."/>
            <person name="Pu L.-L."/>
            <person name="Puazo M."/>
            <person name="Qu C."/>
            <person name="Quiroz J."/>
            <person name="Raj R."/>
            <person name="Weissenberger G."/>
            <person name="Xin Y."/>
            <person name="Zou X."/>
            <person name="Han Y."/>
            <person name="Worley K."/>
            <person name="Muzny D."/>
            <person name="Gibbs R."/>
        </authorList>
    </citation>
    <scope>NUCLEOTIDE SEQUENCE</scope>
    <source>
        <strain evidence="6">Sampled in the wild</strain>
    </source>
</reference>
<dbReference type="GO" id="GO:0046872">
    <property type="term" value="F:metal ion binding"/>
    <property type="evidence" value="ECO:0007669"/>
    <property type="project" value="UniProtKB-KW"/>
</dbReference>
<proteinExistence type="predicted"/>
<protein>
    <recommendedName>
        <fullName evidence="5">CHORD domain-containing protein</fullName>
    </recommendedName>
</protein>
<keyword evidence="2" id="KW-0677">Repeat</keyword>
<keyword evidence="3" id="KW-0862">Zinc</keyword>
<feature type="domain" description="CHORD" evidence="5">
    <location>
        <begin position="169"/>
        <end position="228"/>
    </location>
</feature>
<dbReference type="AlphaFoldDB" id="A0A8K0JZC4"/>
<reference evidence="6" key="1">
    <citation type="submission" date="2013-04" db="EMBL/GenBank/DDBJ databases">
        <authorList>
            <person name="Qu J."/>
            <person name="Murali S.C."/>
            <person name="Bandaranaike D."/>
            <person name="Bellair M."/>
            <person name="Blankenburg K."/>
            <person name="Chao H."/>
            <person name="Dinh H."/>
            <person name="Doddapaneni H."/>
            <person name="Downs B."/>
            <person name="Dugan-Rocha S."/>
            <person name="Elkadiri S."/>
            <person name="Gnanaolivu R.D."/>
            <person name="Hernandez B."/>
            <person name="Javaid M."/>
            <person name="Jayaseelan J.C."/>
            <person name="Lee S."/>
            <person name="Li M."/>
            <person name="Ming W."/>
            <person name="Munidasa M."/>
            <person name="Muniz J."/>
            <person name="Nguyen L."/>
            <person name="Ongeri F."/>
            <person name="Osuji N."/>
            <person name="Pu L.-L."/>
            <person name="Puazo M."/>
            <person name="Qu C."/>
            <person name="Quiroz J."/>
            <person name="Raj R."/>
            <person name="Weissenberger G."/>
            <person name="Xin Y."/>
            <person name="Zou X."/>
            <person name="Han Y."/>
            <person name="Richards S."/>
            <person name="Worley K."/>
            <person name="Muzny D."/>
            <person name="Gibbs R."/>
        </authorList>
    </citation>
    <scope>NUCLEOTIDE SEQUENCE</scope>
    <source>
        <strain evidence="6">Sampled in the wild</strain>
    </source>
</reference>
<dbReference type="OrthoDB" id="10261079at2759"/>
<dbReference type="Pfam" id="PF04968">
    <property type="entry name" value="CHORD"/>
    <property type="match status" value="2"/>
</dbReference>